<sequence length="378" mass="41163">MSGGRLPLLVGSEVYRGSTYGPKHPLAIQRVPATLDLIRALGWLDPRRYLDSPRATPTQLARFHTPDYVAALQRAEEERSVPPEVRERHHLGAHGNPVYREVFRRPATGAGGAILAARLTLSGGIVHVPGAGTHHAMPDRASGFCYINDPVIGLLEWLDLGLTNTLYIDIDAHHGDGVELAFHDDPRVFTLSVHEAGRWPFTGRLTDRAGGHARNIPVPQGFNDTEMAHVLHHAILPILRHLRPQAVMLQCGADALEEDPLARLSLSNNSHLAVVRAVMAEVPRLIVTGGGGYNPWTVSRCWAAVWGALNAYPVPDRLPPAAEAVLRALEWDRAAGRNPPEHWFTTLVDAQRPGPLRAEVVQACEAVLEGMPQPALAG</sequence>
<feature type="domain" description="Histone deacetylase" evidence="5">
    <location>
        <begin position="24"/>
        <end position="308"/>
    </location>
</feature>
<comment type="similarity">
    <text evidence="2">Belongs to the histone deacetylase family.</text>
</comment>
<evidence type="ECO:0000256" key="3">
    <source>
        <dbReference type="ARBA" id="ARBA00020218"/>
    </source>
</evidence>
<dbReference type="InterPro" id="IPR023696">
    <property type="entry name" value="Ureohydrolase_dom_sf"/>
</dbReference>
<dbReference type="RefSeq" id="WP_257719124.1">
    <property type="nucleotide sequence ID" value="NZ_JANJOU010000035.1"/>
</dbReference>
<dbReference type="InterPro" id="IPR000286">
    <property type="entry name" value="HDACs"/>
</dbReference>
<dbReference type="InterPro" id="IPR003085">
    <property type="entry name" value="AcuC"/>
</dbReference>
<dbReference type="EMBL" id="JANJOU010000035">
    <property type="protein sequence ID" value="MCR0985477.1"/>
    <property type="molecule type" value="Genomic_DNA"/>
</dbReference>
<comment type="caution">
    <text evidence="6">The sequence shown here is derived from an EMBL/GenBank/DDBJ whole genome shotgun (WGS) entry which is preliminary data.</text>
</comment>
<dbReference type="Gene3D" id="3.40.800.20">
    <property type="entry name" value="Histone deacetylase domain"/>
    <property type="match status" value="1"/>
</dbReference>
<evidence type="ECO:0000256" key="2">
    <source>
        <dbReference type="ARBA" id="ARBA00005947"/>
    </source>
</evidence>
<gene>
    <name evidence="6" type="ORF">NRP21_25830</name>
</gene>
<dbReference type="InterPro" id="IPR037138">
    <property type="entry name" value="His_deacetylse_dom_sf"/>
</dbReference>
<dbReference type="CDD" id="cd09994">
    <property type="entry name" value="HDAC_AcuC_like"/>
    <property type="match status" value="1"/>
</dbReference>
<protein>
    <recommendedName>
        <fullName evidence="3">Acetoin utilization protein AcuC</fullName>
    </recommendedName>
</protein>
<dbReference type="SUPFAM" id="SSF52768">
    <property type="entry name" value="Arginase/deacetylase"/>
    <property type="match status" value="1"/>
</dbReference>
<evidence type="ECO:0000256" key="1">
    <source>
        <dbReference type="ARBA" id="ARBA00005101"/>
    </source>
</evidence>
<dbReference type="PANTHER" id="PTHR10625">
    <property type="entry name" value="HISTONE DEACETYLASE HDAC1-RELATED"/>
    <property type="match status" value="1"/>
</dbReference>
<dbReference type="Pfam" id="PF00850">
    <property type="entry name" value="Hist_deacetyl"/>
    <property type="match status" value="1"/>
</dbReference>
<evidence type="ECO:0000313" key="6">
    <source>
        <dbReference type="EMBL" id="MCR0985477.1"/>
    </source>
</evidence>
<evidence type="ECO:0000313" key="7">
    <source>
        <dbReference type="Proteomes" id="UP001524642"/>
    </source>
</evidence>
<keyword evidence="4" id="KW-0006">Acetoin catabolism</keyword>
<dbReference type="PANTHER" id="PTHR10625:SF10">
    <property type="entry name" value="HISTONE DEACETYLASE HDAC1"/>
    <property type="match status" value="1"/>
</dbReference>
<dbReference type="Proteomes" id="UP001524642">
    <property type="component" value="Unassembled WGS sequence"/>
</dbReference>
<accession>A0ABT1XBG8</accession>
<evidence type="ECO:0000259" key="5">
    <source>
        <dbReference type="Pfam" id="PF00850"/>
    </source>
</evidence>
<name>A0ABT1XBG8_9PROT</name>
<keyword evidence="7" id="KW-1185">Reference proteome</keyword>
<dbReference type="InterPro" id="IPR023801">
    <property type="entry name" value="His_deacetylse_dom"/>
</dbReference>
<evidence type="ECO:0000256" key="4">
    <source>
        <dbReference type="ARBA" id="ARBA00022627"/>
    </source>
</evidence>
<organism evidence="6 7">
    <name type="scientific">Roseomonas populi</name>
    <dbReference type="NCBI Taxonomy" id="3121582"/>
    <lineage>
        <taxon>Bacteria</taxon>
        <taxon>Pseudomonadati</taxon>
        <taxon>Pseudomonadota</taxon>
        <taxon>Alphaproteobacteria</taxon>
        <taxon>Acetobacterales</taxon>
        <taxon>Roseomonadaceae</taxon>
        <taxon>Roseomonas</taxon>
    </lineage>
</organism>
<proteinExistence type="inferred from homology"/>
<reference evidence="6 7" key="1">
    <citation type="submission" date="2022-06" db="EMBL/GenBank/DDBJ databases">
        <title>Roseomonas CN29.</title>
        <authorList>
            <person name="Cheng Y."/>
            <person name="He X."/>
        </authorList>
    </citation>
    <scope>NUCLEOTIDE SEQUENCE [LARGE SCALE GENOMIC DNA]</scope>
    <source>
        <strain evidence="6 7">CN29</strain>
    </source>
</reference>
<comment type="pathway">
    <text evidence="1">Ketone degradation; acetoin degradation.</text>
</comment>
<dbReference type="PRINTS" id="PR01270">
    <property type="entry name" value="HDASUPER"/>
</dbReference>